<dbReference type="GO" id="GO:0042806">
    <property type="term" value="F:fucose binding"/>
    <property type="evidence" value="ECO:0007669"/>
    <property type="project" value="UniProtKB-ARBA"/>
</dbReference>
<dbReference type="InterPro" id="IPR006585">
    <property type="entry name" value="FTP1"/>
</dbReference>
<dbReference type="SUPFAM" id="SSF49785">
    <property type="entry name" value="Galactose-binding domain-like"/>
    <property type="match status" value="7"/>
</dbReference>
<comment type="subunit">
    <text evidence="3">Homotrimer.</text>
</comment>
<evidence type="ECO:0000256" key="6">
    <source>
        <dbReference type="ARBA" id="ARBA00022837"/>
    </source>
</evidence>
<evidence type="ECO:0000256" key="7">
    <source>
        <dbReference type="ARBA" id="ARBA00023157"/>
    </source>
</evidence>
<feature type="domain" description="Fucolectin tachylectin-4 pentraxin-1" evidence="10">
    <location>
        <begin position="998"/>
        <end position="1138"/>
    </location>
</feature>
<reference evidence="11" key="1">
    <citation type="submission" date="2020-06" db="EMBL/GenBank/DDBJ databases">
        <authorList>
            <consortium name="Plant Systems Biology data submission"/>
        </authorList>
    </citation>
    <scope>NUCLEOTIDE SEQUENCE</scope>
    <source>
        <strain evidence="11">D6</strain>
    </source>
</reference>
<feature type="chain" id="PRO_5040445461" evidence="9">
    <location>
        <begin position="24"/>
        <end position="1630"/>
    </location>
</feature>
<keyword evidence="6" id="KW-0106">Calcium</keyword>
<evidence type="ECO:0000256" key="4">
    <source>
        <dbReference type="ARBA" id="ARBA00022723"/>
    </source>
</evidence>
<keyword evidence="12" id="KW-1185">Reference proteome</keyword>
<dbReference type="OrthoDB" id="547680at2759"/>
<feature type="domain" description="Fucolectin tachylectin-4 pentraxin-1" evidence="10">
    <location>
        <begin position="848"/>
        <end position="988"/>
    </location>
</feature>
<dbReference type="Gene3D" id="1.10.530.10">
    <property type="match status" value="1"/>
</dbReference>
<dbReference type="InterPro" id="IPR051941">
    <property type="entry name" value="BG_Antigen-Binding_Lectin"/>
</dbReference>
<evidence type="ECO:0000256" key="5">
    <source>
        <dbReference type="ARBA" id="ARBA00022734"/>
    </source>
</evidence>
<evidence type="ECO:0000256" key="8">
    <source>
        <dbReference type="SAM" id="MobiDB-lite"/>
    </source>
</evidence>
<evidence type="ECO:0000256" key="3">
    <source>
        <dbReference type="ARBA" id="ARBA00011233"/>
    </source>
</evidence>
<feature type="domain" description="Fucolectin tachylectin-4 pentraxin-1" evidence="10">
    <location>
        <begin position="525"/>
        <end position="650"/>
    </location>
</feature>
<comment type="similarity">
    <text evidence="2">Belongs to the fucolectin family.</text>
</comment>
<evidence type="ECO:0000313" key="11">
    <source>
        <dbReference type="EMBL" id="CAB9528663.1"/>
    </source>
</evidence>
<sequence length="1630" mass="178859">MLLGTTKLLKGLLLLLPATVVAASLFGSDSSLLRGTSTEETKNELSPLQRLLVGFTFPGDANGPTTTNASPVKAANRLGTGCGAPFTCSDGGICTQWISDGINTCTCGLDGTQACTQAENGCSPGSPCTLPDPVCIDNNSCLPSSETPPPPAETRDTTLPPVPVAPPTTESPTVSPRTQHPEISEQDSAQEGKPMLEQVAELLRQGEEQVAPLLGANSTYQVEDFISALEMSYDWETSASQKKSLGIVDRQRRQLQETPRTMDLGGEMASANGTLQVAMAHLAVLLGQAWHAGLQTGMCDEPNDNATDTENPGCGQNGLNYRFPFDGFQEEGFGCFANEQEWENGVPAGCAVQPPVELIQSDAKEPSRQMTCGLSVESITSRDCCWWGRGMLQMTHQCDYGDYQSKWGSQQPAEQRPPTDLCANPGQVCDDDFPELRFLTGLYLWVRDVVHAEDPSFDFIKELQEWVDSKMDMRENGNFVDRVGGVLLYGDPELLPTDYRERRYTVQAALDTLMSLAPVNENLSYGNVALCKPATQSTIAQEQVASHAVDGIIDSPNISHTECEENPWWHVELESPHQIYTIAIVNRQDCCFDRLDHVKIELFDEDGNPIEQNNTIQHDPNTEGHIVNVWTVDFETPPIVSEIKVSLSAAPGECKFLNMAEVQVFGYCQFGDACLTGQPCGLENVAQCKPTSQSSTANDESVSFVAVDSLAFSTEEELAAGEGVPAATTQCEESPYWEVDLKSRHNVSMVAVFIPGDSSSMNGLLVELVDGETGEVVTSKQHDPSTGPIGNVAIFGMENDMVEYLSSVVRVRLPGSGGGCSTLKLAEVQVFSECWDGASCVTWPSCAYENVAECKAATQSSTFEGGVAWRAIDGHQALSHTKCEEEPWWEVDLLDDYAISEVILYNREDCCFDRLNSVVIELKDVLGETVQSMQHEPEKEGVIEDSWTVNFNGAIARRVRVTVQHEPDECGYLNIRDIQVMRTCLPGEDCHSWSGCETGNVAQCKPATQSSTFFGDVAAQGVDGDESLAHTDCELNPWWGVNLLETRTVSHVVVHNREDCCYERLNGLKVQLLDEANQPLSIIQHSLEQEGLINFMWIATFEPPVENVKSVFLSTEHPEGFCEFLNLAEVEVMSACLDGDSCQTGFGCDKGNVAMCKPARQSTTLTTRLNNETIIEAGVAGRAVDGHDYLSHTECETNPWWEVDLMGMREISEVIVHNRQDDFFERLNGILVELLDDSGSVVASAQHDPNTEGLIHFSWLHKFDEIPASRVRISKSYAEGCDYLNLADVEVLSACEEGDACLTISDCVHGNVAQCKPARQISTKEGFVASNAVNGTGTRLAHTECEEKPWWEVDLLDDYPVSEVIVFNRLDGYQDRLNGILVELLDANGTTIAEMQHDPSADGVIRDDWSADFNQIDFFIARKVRLSISNPPGSCEFLNLADVQVMSICREGDACLKGESCTDGNVAQCKLSEQSSTLDGAVAIKATDGEETLSMTECEPEPWWMVDLETRRDVSEVVLFNRRDCCFEQLNGVLVELMDSFGNLLNSAQHDVEEDGIINSVWSAKFEEENVRYVKVSTKHFNGTCAPLELAEVQVMSRCEEEDACKTGRNCENVPLVELPKEDVPTEDKE</sequence>
<organism evidence="11 12">
    <name type="scientific">Seminavis robusta</name>
    <dbReference type="NCBI Taxonomy" id="568900"/>
    <lineage>
        <taxon>Eukaryota</taxon>
        <taxon>Sar</taxon>
        <taxon>Stramenopiles</taxon>
        <taxon>Ochrophyta</taxon>
        <taxon>Bacillariophyta</taxon>
        <taxon>Bacillariophyceae</taxon>
        <taxon>Bacillariophycidae</taxon>
        <taxon>Naviculales</taxon>
        <taxon>Naviculaceae</taxon>
        <taxon>Seminavis</taxon>
    </lineage>
</organism>
<dbReference type="PANTHER" id="PTHR45713">
    <property type="entry name" value="FTP DOMAIN-CONTAINING PROTEIN"/>
    <property type="match status" value="1"/>
</dbReference>
<dbReference type="Gene3D" id="2.60.120.260">
    <property type="entry name" value="Galactose-binding domain-like"/>
    <property type="match status" value="7"/>
</dbReference>
<evidence type="ECO:0000256" key="9">
    <source>
        <dbReference type="SAM" id="SignalP"/>
    </source>
</evidence>
<evidence type="ECO:0000259" key="10">
    <source>
        <dbReference type="SMART" id="SM00607"/>
    </source>
</evidence>
<dbReference type="GO" id="GO:0001868">
    <property type="term" value="P:regulation of complement activation, lectin pathway"/>
    <property type="evidence" value="ECO:0007669"/>
    <property type="project" value="UniProtKB-ARBA"/>
</dbReference>
<comment type="caution">
    <text evidence="11">The sequence shown here is derived from an EMBL/GenBank/DDBJ whole genome shotgun (WGS) entry which is preliminary data.</text>
</comment>
<feature type="signal peptide" evidence="9">
    <location>
        <begin position="1"/>
        <end position="23"/>
    </location>
</feature>
<keyword evidence="7" id="KW-1015">Disulfide bond</keyword>
<keyword evidence="5" id="KW-0430">Lectin</keyword>
<proteinExistence type="inferred from homology"/>
<dbReference type="Pfam" id="PF22633">
    <property type="entry name" value="F5_F8_type_C_2"/>
    <property type="match status" value="6"/>
</dbReference>
<keyword evidence="9" id="KW-0732">Signal</keyword>
<evidence type="ECO:0000256" key="1">
    <source>
        <dbReference type="ARBA" id="ARBA00002219"/>
    </source>
</evidence>
<dbReference type="SMART" id="SM00607">
    <property type="entry name" value="FTP"/>
    <property type="match status" value="4"/>
</dbReference>
<feature type="region of interest" description="Disordered" evidence="8">
    <location>
        <begin position="143"/>
        <end position="192"/>
    </location>
</feature>
<protein>
    <submittedName>
        <fullName evidence="11">F5/8 type C domain</fullName>
    </submittedName>
</protein>
<name>A0A9N8EXM2_9STRA</name>
<dbReference type="GO" id="GO:0010185">
    <property type="term" value="P:regulation of cellular defense response"/>
    <property type="evidence" value="ECO:0007669"/>
    <property type="project" value="UniProtKB-ARBA"/>
</dbReference>
<accession>A0A9N8EXM2</accession>
<comment type="function">
    <text evidence="1">Acts as a defensive agent. Recognizes blood group fucosylated oligosaccharides including A, B, H and Lewis B-type antigens. Does not recognize Lewis A antigen and has low affinity for monovalent haptens.</text>
</comment>
<dbReference type="GO" id="GO:0046872">
    <property type="term" value="F:metal ion binding"/>
    <property type="evidence" value="ECO:0007669"/>
    <property type="project" value="UniProtKB-KW"/>
</dbReference>
<feature type="compositionally biased region" description="Low complexity" evidence="8">
    <location>
        <begin position="167"/>
        <end position="178"/>
    </location>
</feature>
<gene>
    <name evidence="11" type="ORF">SEMRO_2286_G322000.1</name>
</gene>
<feature type="domain" description="Fucolectin tachylectin-4 pentraxin-1" evidence="10">
    <location>
        <begin position="1463"/>
        <end position="1602"/>
    </location>
</feature>
<evidence type="ECO:0000256" key="2">
    <source>
        <dbReference type="ARBA" id="ARBA00010147"/>
    </source>
</evidence>
<dbReference type="InterPro" id="IPR008979">
    <property type="entry name" value="Galactose-bd-like_sf"/>
</dbReference>
<keyword evidence="4" id="KW-0479">Metal-binding</keyword>
<dbReference type="PANTHER" id="PTHR45713:SF6">
    <property type="entry name" value="F5_8 TYPE C DOMAIN-CONTAINING PROTEIN"/>
    <property type="match status" value="1"/>
</dbReference>
<dbReference type="EMBL" id="CAICTM010002284">
    <property type="protein sequence ID" value="CAB9528663.1"/>
    <property type="molecule type" value="Genomic_DNA"/>
</dbReference>
<evidence type="ECO:0000313" key="12">
    <source>
        <dbReference type="Proteomes" id="UP001153069"/>
    </source>
</evidence>
<dbReference type="Proteomes" id="UP001153069">
    <property type="component" value="Unassembled WGS sequence"/>
</dbReference>